<evidence type="ECO:0000256" key="1">
    <source>
        <dbReference type="SAM" id="MobiDB-lite"/>
    </source>
</evidence>
<feature type="region of interest" description="Disordered" evidence="1">
    <location>
        <begin position="285"/>
        <end position="340"/>
    </location>
</feature>
<dbReference type="AlphaFoldDB" id="A0A446BW33"/>
<sequence length="469" mass="51541">MRRRADDESPQRTCKLVPPCKQVNHGLSTGKIGKYCFTEETLKHDIAALKRGEIYERNDFFLRAKAWYKAEIDRLIHLETVKGEAAQLKTGDINSTTLKPGPQLQTTARRNKTPARAPSRIQPDRAVKRKVAEYTAPKRPPPRKKKGPLLIPVQGTGSVESAQEPETKGDYVLAPDDWARFVSGNREEHDRSPWSYIQFQGLDVAYFCMRLERALQEKVEEIASRINIQESPEPEEESKVCDGIFLPSKSDAAASQSAPPQFQAHPRPRLNFRCALGHDYPRPAPFSPKAALAPGEDWRPPANTRGNKIDAVKTTTTPPPTPTLDTTTTTTTNNSGSLPPITSWAAAEVRRREELTKRAAAAWQTSSPPSAAAPTTSTKQAPEAEMEISPSLGRWRAPHTRRAPGSGWGLAEGSGAVEGGEDGSGSLLLLRLPVEDLARNVVEDLRHVGEDGYVLHHNGDVQLGPPPPN</sequence>
<dbReference type="Proteomes" id="UP000289323">
    <property type="component" value="Unassembled WGS sequence"/>
</dbReference>
<evidence type="ECO:0000313" key="3">
    <source>
        <dbReference type="Proteomes" id="UP000289323"/>
    </source>
</evidence>
<feature type="compositionally biased region" description="Low complexity" evidence="1">
    <location>
        <begin position="359"/>
        <end position="381"/>
    </location>
</feature>
<name>A0A446BW33_9PEZI</name>
<feature type="region of interest" description="Disordered" evidence="1">
    <location>
        <begin position="92"/>
        <end position="167"/>
    </location>
</feature>
<protein>
    <submittedName>
        <fullName evidence="2">0bbc4d6a-1134-4cab-9f75-326520e0370e</fullName>
    </submittedName>
</protein>
<feature type="region of interest" description="Disordered" evidence="1">
    <location>
        <begin position="355"/>
        <end position="424"/>
    </location>
</feature>
<reference evidence="2 3" key="1">
    <citation type="submission" date="2018-04" db="EMBL/GenBank/DDBJ databases">
        <authorList>
            <person name="Huttner S."/>
            <person name="Dainat J."/>
        </authorList>
    </citation>
    <scope>NUCLEOTIDE SEQUENCE [LARGE SCALE GENOMIC DNA]</scope>
</reference>
<feature type="compositionally biased region" description="Gly residues" evidence="1">
    <location>
        <begin position="406"/>
        <end position="418"/>
    </location>
</feature>
<dbReference type="EMBL" id="OUUZ01000018">
    <property type="protein sequence ID" value="SPQ26711.1"/>
    <property type="molecule type" value="Genomic_DNA"/>
</dbReference>
<gene>
    <name evidence="2" type="ORF">TT172_LOCUS9130</name>
</gene>
<proteinExistence type="predicted"/>
<accession>A0A446BW33</accession>
<feature type="compositionally biased region" description="Basic and acidic residues" evidence="1">
    <location>
        <begin position="122"/>
        <end position="132"/>
    </location>
</feature>
<organism evidence="2 3">
    <name type="scientific">Thermothielavioides terrestris</name>
    <dbReference type="NCBI Taxonomy" id="2587410"/>
    <lineage>
        <taxon>Eukaryota</taxon>
        <taxon>Fungi</taxon>
        <taxon>Dikarya</taxon>
        <taxon>Ascomycota</taxon>
        <taxon>Pezizomycotina</taxon>
        <taxon>Sordariomycetes</taxon>
        <taxon>Sordariomycetidae</taxon>
        <taxon>Sordariales</taxon>
        <taxon>Chaetomiaceae</taxon>
        <taxon>Thermothielavioides</taxon>
    </lineage>
</organism>
<evidence type="ECO:0000313" key="2">
    <source>
        <dbReference type="EMBL" id="SPQ26711.1"/>
    </source>
</evidence>
<feature type="compositionally biased region" description="Low complexity" evidence="1">
    <location>
        <begin position="323"/>
        <end position="332"/>
    </location>
</feature>
<feature type="compositionally biased region" description="Polar residues" evidence="1">
    <location>
        <begin position="92"/>
        <end position="108"/>
    </location>
</feature>